<gene>
    <name evidence="1" type="ORF">ONZ43_g4747</name>
</gene>
<evidence type="ECO:0000313" key="1">
    <source>
        <dbReference type="EMBL" id="KAJ8115088.1"/>
    </source>
</evidence>
<protein>
    <submittedName>
        <fullName evidence="1">Uncharacterized protein</fullName>
    </submittedName>
</protein>
<proteinExistence type="predicted"/>
<evidence type="ECO:0000313" key="2">
    <source>
        <dbReference type="Proteomes" id="UP001153334"/>
    </source>
</evidence>
<reference evidence="1" key="1">
    <citation type="submission" date="2022-11" db="EMBL/GenBank/DDBJ databases">
        <title>Genome Sequence of Nemania bipapillata.</title>
        <authorList>
            <person name="Buettner E."/>
        </authorList>
    </citation>
    <scope>NUCLEOTIDE SEQUENCE</scope>
    <source>
        <strain evidence="1">CP14</strain>
    </source>
</reference>
<sequence length="327" mass="36049">MARYISTIYQLFPGTPTYTEQDIPDLSGKVYLVTGANTGIGKEVAQILYSKNAVVYITARNVEKGANAIASIKETHPASTGRLELIQLDLSDLTTIKASAEAFLAKEKRLDVLFNNAGVMLPPTGSKTAQGYELQLGTNCLGPFLFTQFLTPTLAATAKTAPKGSVRVVWVSSSAADHLNPRGGIDLDNLDYKRDVFYPLKYGISKVGNYYHATEYARRHRDDGIVSVSLNPGNLMSELDRNCNFFEMLFRNATTYPTVNGAYTELFAALSDEVSLENSGAWIVPWGRIDNIRQDLFEGSRPEEEGGTGIAKKFWEWSEQQTGQYAI</sequence>
<accession>A0ACC2IIV2</accession>
<organism evidence="1 2">
    <name type="scientific">Nemania bipapillata</name>
    <dbReference type="NCBI Taxonomy" id="110536"/>
    <lineage>
        <taxon>Eukaryota</taxon>
        <taxon>Fungi</taxon>
        <taxon>Dikarya</taxon>
        <taxon>Ascomycota</taxon>
        <taxon>Pezizomycotina</taxon>
        <taxon>Sordariomycetes</taxon>
        <taxon>Xylariomycetidae</taxon>
        <taxon>Xylariales</taxon>
        <taxon>Xylariaceae</taxon>
        <taxon>Nemania</taxon>
    </lineage>
</organism>
<keyword evidence="2" id="KW-1185">Reference proteome</keyword>
<comment type="caution">
    <text evidence="1">The sequence shown here is derived from an EMBL/GenBank/DDBJ whole genome shotgun (WGS) entry which is preliminary data.</text>
</comment>
<dbReference type="EMBL" id="JAPESX010001341">
    <property type="protein sequence ID" value="KAJ8115088.1"/>
    <property type="molecule type" value="Genomic_DNA"/>
</dbReference>
<name>A0ACC2IIV2_9PEZI</name>
<dbReference type="Proteomes" id="UP001153334">
    <property type="component" value="Unassembled WGS sequence"/>
</dbReference>